<proteinExistence type="inferred from homology"/>
<dbReference type="GO" id="GO:0005634">
    <property type="term" value="C:nucleus"/>
    <property type="evidence" value="ECO:0007669"/>
    <property type="project" value="UniProtKB-SubCell"/>
</dbReference>
<evidence type="ECO:0000256" key="10">
    <source>
        <dbReference type="ARBA" id="ARBA00023204"/>
    </source>
</evidence>
<feature type="compositionally biased region" description="Basic and acidic residues" evidence="16">
    <location>
        <begin position="21"/>
        <end position="44"/>
    </location>
</feature>
<evidence type="ECO:0000256" key="13">
    <source>
        <dbReference type="ARBA" id="ARBA00034003"/>
    </source>
</evidence>
<evidence type="ECO:0000256" key="7">
    <source>
        <dbReference type="ARBA" id="ARBA00022763"/>
    </source>
</evidence>
<evidence type="ECO:0000256" key="2">
    <source>
        <dbReference type="ARBA" id="ARBA00007572"/>
    </source>
</evidence>
<evidence type="ECO:0000256" key="9">
    <source>
        <dbReference type="ARBA" id="ARBA00023172"/>
    </source>
</evidence>
<dbReference type="Proteomes" id="UP000007879">
    <property type="component" value="Unassembled WGS sequence"/>
</dbReference>
<dbReference type="KEGG" id="aqu:100641788"/>
<feature type="compositionally biased region" description="Low complexity" evidence="16">
    <location>
        <begin position="92"/>
        <end position="104"/>
    </location>
</feature>
<dbReference type="AlphaFoldDB" id="A0A1X7VUF4"/>
<dbReference type="GO" id="GO:0005739">
    <property type="term" value="C:mitochondrion"/>
    <property type="evidence" value="ECO:0007669"/>
    <property type="project" value="TreeGrafter"/>
</dbReference>
<dbReference type="InterPro" id="IPR016059">
    <property type="entry name" value="DNA_ligase_ATP-dep_CS"/>
</dbReference>
<keyword evidence="12" id="KW-0131">Cell cycle</keyword>
<dbReference type="InterPro" id="IPR012309">
    <property type="entry name" value="DNA_ligase_ATP-dep_C"/>
</dbReference>
<keyword evidence="10 14" id="KW-0234">DNA repair</keyword>
<evidence type="ECO:0000256" key="11">
    <source>
        <dbReference type="ARBA" id="ARBA00023242"/>
    </source>
</evidence>
<dbReference type="Pfam" id="PF01068">
    <property type="entry name" value="DNA_ligase_A_M"/>
    <property type="match status" value="1"/>
</dbReference>
<dbReference type="InterPro" id="IPR012340">
    <property type="entry name" value="NA-bd_OB-fold"/>
</dbReference>
<dbReference type="CDD" id="cd07900">
    <property type="entry name" value="Adenylation_DNA_ligase_I_Euk"/>
    <property type="match status" value="1"/>
</dbReference>
<dbReference type="PANTHER" id="PTHR45674:SF4">
    <property type="entry name" value="DNA LIGASE 1"/>
    <property type="match status" value="1"/>
</dbReference>
<dbReference type="Pfam" id="PF04679">
    <property type="entry name" value="DNA_ligase_A_C"/>
    <property type="match status" value="1"/>
</dbReference>
<dbReference type="InterPro" id="IPR036599">
    <property type="entry name" value="DNA_ligase_N_sf"/>
</dbReference>
<evidence type="ECO:0000259" key="17">
    <source>
        <dbReference type="PROSITE" id="PS50160"/>
    </source>
</evidence>
<evidence type="ECO:0000313" key="19">
    <source>
        <dbReference type="Proteomes" id="UP000007879"/>
    </source>
</evidence>
<feature type="domain" description="ATP-dependent DNA ligase family profile" evidence="17">
    <location>
        <begin position="593"/>
        <end position="729"/>
    </location>
</feature>
<evidence type="ECO:0000256" key="12">
    <source>
        <dbReference type="ARBA" id="ARBA00023306"/>
    </source>
</evidence>
<dbReference type="CDD" id="cd07969">
    <property type="entry name" value="OBF_DNA_ligase_I"/>
    <property type="match status" value="1"/>
</dbReference>
<dbReference type="Gene3D" id="2.40.50.140">
    <property type="entry name" value="Nucleic acid-binding proteins"/>
    <property type="match status" value="1"/>
</dbReference>
<evidence type="ECO:0000256" key="6">
    <source>
        <dbReference type="ARBA" id="ARBA00022741"/>
    </source>
</evidence>
<dbReference type="STRING" id="400682.A0A1X7VUF4"/>
<keyword evidence="11" id="KW-0539">Nucleus</keyword>
<keyword evidence="3 14" id="KW-0436">Ligase</keyword>
<evidence type="ECO:0000256" key="5">
    <source>
        <dbReference type="ARBA" id="ARBA00022705"/>
    </source>
</evidence>
<dbReference type="GO" id="GO:0071897">
    <property type="term" value="P:DNA biosynthetic process"/>
    <property type="evidence" value="ECO:0007669"/>
    <property type="project" value="InterPro"/>
</dbReference>
<dbReference type="Gene3D" id="1.10.3260.10">
    <property type="entry name" value="DNA ligase, ATP-dependent, N-terminal domain"/>
    <property type="match status" value="1"/>
</dbReference>
<name>A0A1X7VUF4_AMPQE</name>
<evidence type="ECO:0000256" key="1">
    <source>
        <dbReference type="ARBA" id="ARBA00004123"/>
    </source>
</evidence>
<evidence type="ECO:0000256" key="14">
    <source>
        <dbReference type="RuleBase" id="RU000617"/>
    </source>
</evidence>
<dbReference type="OrthoDB" id="206088at2759"/>
<evidence type="ECO:0000256" key="4">
    <source>
        <dbReference type="ARBA" id="ARBA00022618"/>
    </source>
</evidence>
<dbReference type="Gene3D" id="3.30.470.30">
    <property type="entry name" value="DNA ligase/mRNA capping enzyme"/>
    <property type="match status" value="1"/>
</dbReference>
<evidence type="ECO:0000313" key="18">
    <source>
        <dbReference type="EnsemblMetazoa" id="Aqu2.1.43495_001"/>
    </source>
</evidence>
<keyword evidence="9 14" id="KW-0233">DNA recombination</keyword>
<keyword evidence="5" id="KW-0235">DNA replication</keyword>
<dbReference type="InterPro" id="IPR012308">
    <property type="entry name" value="DNA_ligase_ATP-dep_N"/>
</dbReference>
<dbReference type="PROSITE" id="PS00333">
    <property type="entry name" value="DNA_LIGASE_A2"/>
    <property type="match status" value="1"/>
</dbReference>
<dbReference type="GO" id="GO:0051301">
    <property type="term" value="P:cell division"/>
    <property type="evidence" value="ECO:0007669"/>
    <property type="project" value="UniProtKB-KW"/>
</dbReference>
<dbReference type="GO" id="GO:0006310">
    <property type="term" value="P:DNA recombination"/>
    <property type="evidence" value="ECO:0007669"/>
    <property type="project" value="UniProtKB-KW"/>
</dbReference>
<dbReference type="Gene3D" id="3.30.1490.70">
    <property type="match status" value="1"/>
</dbReference>
<comment type="catalytic activity">
    <reaction evidence="13 14">
        <text>ATP + (deoxyribonucleotide)n-3'-hydroxyl + 5'-phospho-(deoxyribonucleotide)m = (deoxyribonucleotide)n+m + AMP + diphosphate.</text>
        <dbReference type="EC" id="6.5.1.1"/>
    </reaction>
</comment>
<dbReference type="EnsemblMetazoa" id="Aqu2.1.43495_001">
    <property type="protein sequence ID" value="Aqu2.1.43495_001"/>
    <property type="gene ID" value="Aqu2.1.43495"/>
</dbReference>
<evidence type="ECO:0000256" key="3">
    <source>
        <dbReference type="ARBA" id="ARBA00022598"/>
    </source>
</evidence>
<dbReference type="GO" id="GO:0003910">
    <property type="term" value="F:DNA ligase (ATP) activity"/>
    <property type="evidence" value="ECO:0007669"/>
    <property type="project" value="UniProtKB-EC"/>
</dbReference>
<dbReference type="Pfam" id="PF04675">
    <property type="entry name" value="DNA_ligase_A_N"/>
    <property type="match status" value="1"/>
</dbReference>
<dbReference type="EC" id="6.5.1.1" evidence="14"/>
<feature type="region of interest" description="Disordered" evidence="16">
    <location>
        <begin position="1"/>
        <end position="207"/>
    </location>
</feature>
<comment type="subcellular location">
    <subcellularLocation>
        <location evidence="1">Nucleus</location>
    </subcellularLocation>
</comment>
<dbReference type="GO" id="GO:0005524">
    <property type="term" value="F:ATP binding"/>
    <property type="evidence" value="ECO:0007669"/>
    <property type="project" value="UniProtKB-KW"/>
</dbReference>
<evidence type="ECO:0000256" key="8">
    <source>
        <dbReference type="ARBA" id="ARBA00022840"/>
    </source>
</evidence>
<dbReference type="PANTHER" id="PTHR45674">
    <property type="entry name" value="DNA LIGASE 1/3 FAMILY MEMBER"/>
    <property type="match status" value="1"/>
</dbReference>
<dbReference type="FunFam" id="1.10.3260.10:FF:000001">
    <property type="entry name" value="DNA ligase"/>
    <property type="match status" value="1"/>
</dbReference>
<evidence type="ECO:0000256" key="16">
    <source>
        <dbReference type="SAM" id="MobiDB-lite"/>
    </source>
</evidence>
<dbReference type="InParanoid" id="A0A1X7VUF4"/>
<dbReference type="InterPro" id="IPR012310">
    <property type="entry name" value="DNA_ligase_ATP-dep_cent"/>
</dbReference>
<dbReference type="InterPro" id="IPR000977">
    <property type="entry name" value="DNA_ligase_ATP-dep"/>
</dbReference>
<comment type="similarity">
    <text evidence="2 15">Belongs to the ATP-dependent DNA ligase family.</text>
</comment>
<dbReference type="SUPFAM" id="SSF117018">
    <property type="entry name" value="ATP-dependent DNA ligase DNA-binding domain"/>
    <property type="match status" value="1"/>
</dbReference>
<dbReference type="eggNOG" id="KOG0967">
    <property type="taxonomic scope" value="Eukaryota"/>
</dbReference>
<organism evidence="18">
    <name type="scientific">Amphimedon queenslandica</name>
    <name type="common">Sponge</name>
    <dbReference type="NCBI Taxonomy" id="400682"/>
    <lineage>
        <taxon>Eukaryota</taxon>
        <taxon>Metazoa</taxon>
        <taxon>Porifera</taxon>
        <taxon>Demospongiae</taxon>
        <taxon>Heteroscleromorpha</taxon>
        <taxon>Haplosclerida</taxon>
        <taxon>Niphatidae</taxon>
        <taxon>Amphimedon</taxon>
    </lineage>
</organism>
<feature type="compositionally biased region" description="Basic and acidic residues" evidence="16">
    <location>
        <begin position="127"/>
        <end position="196"/>
    </location>
</feature>
<feature type="compositionally biased region" description="Basic and acidic residues" evidence="16">
    <location>
        <begin position="72"/>
        <end position="82"/>
    </location>
</feature>
<dbReference type="EnsemblMetazoa" id="XM_003382866.3">
    <property type="protein sequence ID" value="XP_003382914.2"/>
    <property type="gene ID" value="LOC100641788"/>
</dbReference>
<dbReference type="SUPFAM" id="SSF56091">
    <property type="entry name" value="DNA ligase/mRNA capping enzyme, catalytic domain"/>
    <property type="match status" value="1"/>
</dbReference>
<reference evidence="18" key="2">
    <citation type="submission" date="2017-05" db="UniProtKB">
        <authorList>
            <consortium name="EnsemblMetazoa"/>
        </authorList>
    </citation>
    <scope>IDENTIFICATION</scope>
</reference>
<dbReference type="FunFam" id="3.30.470.30:FF:000002">
    <property type="entry name" value="DNA ligase"/>
    <property type="match status" value="1"/>
</dbReference>
<feature type="compositionally biased region" description="Basic residues" evidence="16">
    <location>
        <begin position="105"/>
        <end position="116"/>
    </location>
</feature>
<dbReference type="PROSITE" id="PS50160">
    <property type="entry name" value="DNA_LIGASE_A3"/>
    <property type="match status" value="1"/>
</dbReference>
<dbReference type="GO" id="GO:0006281">
    <property type="term" value="P:DNA repair"/>
    <property type="evidence" value="ECO:0007669"/>
    <property type="project" value="UniProtKB-KW"/>
</dbReference>
<dbReference type="GO" id="GO:1903461">
    <property type="term" value="P:Okazaki fragment processing involved in mitotic DNA replication"/>
    <property type="evidence" value="ECO:0007669"/>
    <property type="project" value="TreeGrafter"/>
</dbReference>
<evidence type="ECO:0000256" key="15">
    <source>
        <dbReference type="RuleBase" id="RU004196"/>
    </source>
</evidence>
<dbReference type="NCBIfam" id="TIGR00574">
    <property type="entry name" value="dnl1"/>
    <property type="match status" value="1"/>
</dbReference>
<keyword evidence="8 14" id="KW-0067">ATP-binding</keyword>
<keyword evidence="19" id="KW-1185">Reference proteome</keyword>
<dbReference type="InterPro" id="IPR050191">
    <property type="entry name" value="ATP-dep_DNA_ligase"/>
</dbReference>
<dbReference type="GO" id="GO:0003677">
    <property type="term" value="F:DNA binding"/>
    <property type="evidence" value="ECO:0007669"/>
    <property type="project" value="InterPro"/>
</dbReference>
<dbReference type="PROSITE" id="PS00697">
    <property type="entry name" value="DNA_LIGASE_A1"/>
    <property type="match status" value="1"/>
</dbReference>
<sequence length="862" mass="96810">MSLLNFFSKVTQEKGKRKRETKNDDLGEEHNIIKNDEREKKRVEEEEEEEDVIRRCKRPRQAVIESDSDGELETKDGSRQEEMETNSVPSLPVKTNSTSSVTKTPPKRATARKHTGRVTAAAKTIIKKKDTQEDPVIKPKSQADDVKDVVVSEETKEAKEESCPVSECEKIEKSSSLAEDKENNSVSAGEKKESFAKKTSTSSSFDPTKINYHPVKDACWTKNQKVPYLAIAKTFQQIEQISGRLKIISILTNFLRSVIALSPRETTQCIYLCLNKLGPAYKGLELGIGDNILIKALSSATGRNPQQIKAEVAEKGDLGLIAEASRSTQRTMFAPPPLTISSVFNKFTEIAKLTGHSSQNKKVDIIKSLIVSCKDCEAKYLTRSLSGKLRIGLAEQSVLVALAHAVKYTPPGQDIADASQGVNGEKFRKELDAAAAIVKNAYCELPNYDILIPALLEHGLDELPNHCSLTPGIPLKPMLAHPTKGIQEVLRRFEQSEFTCEWKYDGERAQIHLLDDNTVQIYSRNQEDNTSKYPDIIARIPQVLKTAGEGEEGEREGVKSCVIDAEAVAWDIEKKQILPFQTLSTRKRKDANISEIKVQVCVFAFDLLFLNGRPLVREPFRVRRELLKSSFKEIEGEFMFVQSIDSTNIEDIQSFMDESMKGNCEGLMVKCLDKDASYEIAKRSRNWLKLKKDYLEGVGDTLDLVVVGGFHGTGKRTGKYGGFLLACYDEENEEYQVICKIGTGFKDEELEQHTSYLKDHVIDGPKSYYSTSDSITPDHWFEPVQVWEVKAADLSVSPVYPAAAGIIDPEKGISLRFPRFLRIREDKKPEQATTNQQVAILYRQQQNIVKQTETNEDIDDLY</sequence>
<keyword evidence="7 14" id="KW-0227">DNA damage</keyword>
<dbReference type="SUPFAM" id="SSF50249">
    <property type="entry name" value="Nucleic acid-binding proteins"/>
    <property type="match status" value="1"/>
</dbReference>
<keyword evidence="4" id="KW-0132">Cell division</keyword>
<keyword evidence="6 14" id="KW-0547">Nucleotide-binding</keyword>
<accession>A0A1X7VUF4</accession>
<dbReference type="FunFam" id="2.40.50.140:FF:000062">
    <property type="entry name" value="DNA ligase"/>
    <property type="match status" value="1"/>
</dbReference>
<gene>
    <name evidence="18" type="primary">100641788</name>
</gene>
<protein>
    <recommendedName>
        <fullName evidence="14">DNA ligase</fullName>
        <ecNumber evidence="14">6.5.1.1</ecNumber>
    </recommendedName>
</protein>
<reference evidence="19" key="1">
    <citation type="journal article" date="2010" name="Nature">
        <title>The Amphimedon queenslandica genome and the evolution of animal complexity.</title>
        <authorList>
            <person name="Srivastava M."/>
            <person name="Simakov O."/>
            <person name="Chapman J."/>
            <person name="Fahey B."/>
            <person name="Gauthier M.E."/>
            <person name="Mitros T."/>
            <person name="Richards G.S."/>
            <person name="Conaco C."/>
            <person name="Dacre M."/>
            <person name="Hellsten U."/>
            <person name="Larroux C."/>
            <person name="Putnam N.H."/>
            <person name="Stanke M."/>
            <person name="Adamska M."/>
            <person name="Darling A."/>
            <person name="Degnan S.M."/>
            <person name="Oakley T.H."/>
            <person name="Plachetzki D.C."/>
            <person name="Zhai Y."/>
            <person name="Adamski M."/>
            <person name="Calcino A."/>
            <person name="Cummins S.F."/>
            <person name="Goodstein D.M."/>
            <person name="Harris C."/>
            <person name="Jackson D.J."/>
            <person name="Leys S.P."/>
            <person name="Shu S."/>
            <person name="Woodcroft B.J."/>
            <person name="Vervoort M."/>
            <person name="Kosik K.S."/>
            <person name="Manning G."/>
            <person name="Degnan B.M."/>
            <person name="Rokhsar D.S."/>
        </authorList>
    </citation>
    <scope>NUCLEOTIDE SEQUENCE [LARGE SCALE GENOMIC DNA]</scope>
</reference>